<dbReference type="AlphaFoldDB" id="A0AAD9P802"/>
<accession>A0AAD9P802</accession>
<comment type="caution">
    <text evidence="1">The sequence shown here is derived from an EMBL/GenBank/DDBJ whole genome shotgun (WGS) entry which is preliminary data.</text>
</comment>
<gene>
    <name evidence="1" type="ORF">NP493_99g05055</name>
</gene>
<sequence>MDTRFGNVDILTNIGACFTGFNLIPAARSSEWNNSSCIITKVCSVFNFTPIAEVHVHRFCAGNVLGNQLSSFIMEEICQQFPQNPCYCSNLLCAYARMKHCMLT</sequence>
<dbReference type="Proteomes" id="UP001209878">
    <property type="component" value="Unassembled WGS sequence"/>
</dbReference>
<name>A0AAD9P802_RIDPI</name>
<keyword evidence="2" id="KW-1185">Reference proteome</keyword>
<dbReference type="EMBL" id="JAODUO010000099">
    <property type="protein sequence ID" value="KAK2189707.1"/>
    <property type="molecule type" value="Genomic_DNA"/>
</dbReference>
<evidence type="ECO:0000313" key="1">
    <source>
        <dbReference type="EMBL" id="KAK2189707.1"/>
    </source>
</evidence>
<organism evidence="1 2">
    <name type="scientific">Ridgeia piscesae</name>
    <name type="common">Tubeworm</name>
    <dbReference type="NCBI Taxonomy" id="27915"/>
    <lineage>
        <taxon>Eukaryota</taxon>
        <taxon>Metazoa</taxon>
        <taxon>Spiralia</taxon>
        <taxon>Lophotrochozoa</taxon>
        <taxon>Annelida</taxon>
        <taxon>Polychaeta</taxon>
        <taxon>Sedentaria</taxon>
        <taxon>Canalipalpata</taxon>
        <taxon>Sabellida</taxon>
        <taxon>Siboglinidae</taxon>
        <taxon>Ridgeia</taxon>
    </lineage>
</organism>
<proteinExistence type="predicted"/>
<evidence type="ECO:0000313" key="2">
    <source>
        <dbReference type="Proteomes" id="UP001209878"/>
    </source>
</evidence>
<protein>
    <submittedName>
        <fullName evidence="1">Uncharacterized protein</fullName>
    </submittedName>
</protein>
<reference evidence="1" key="1">
    <citation type="journal article" date="2023" name="Mol. Biol. Evol.">
        <title>Third-Generation Sequencing Reveals the Adaptive Role of the Epigenome in Three Deep-Sea Polychaetes.</title>
        <authorList>
            <person name="Perez M."/>
            <person name="Aroh O."/>
            <person name="Sun Y."/>
            <person name="Lan Y."/>
            <person name="Juniper S.K."/>
            <person name="Young C.R."/>
            <person name="Angers B."/>
            <person name="Qian P.Y."/>
        </authorList>
    </citation>
    <scope>NUCLEOTIDE SEQUENCE</scope>
    <source>
        <strain evidence="1">R07B-5</strain>
    </source>
</reference>